<keyword evidence="3" id="KW-1185">Reference proteome</keyword>
<dbReference type="AlphaFoldDB" id="A0A9Q1QHR5"/>
<evidence type="ECO:0000313" key="3">
    <source>
        <dbReference type="Proteomes" id="UP001153076"/>
    </source>
</evidence>
<reference evidence="2" key="1">
    <citation type="submission" date="2022-04" db="EMBL/GenBank/DDBJ databases">
        <title>Carnegiea gigantea Genome sequencing and assembly v2.</title>
        <authorList>
            <person name="Copetti D."/>
            <person name="Sanderson M.J."/>
            <person name="Burquez A."/>
            <person name="Wojciechowski M.F."/>
        </authorList>
    </citation>
    <scope>NUCLEOTIDE SEQUENCE</scope>
    <source>
        <strain evidence="2">SGP5-SGP5p</strain>
        <tissue evidence="2">Aerial part</tissue>
    </source>
</reference>
<accession>A0A9Q1QHR5</accession>
<evidence type="ECO:0000313" key="2">
    <source>
        <dbReference type="EMBL" id="KAJ8443038.1"/>
    </source>
</evidence>
<proteinExistence type="predicted"/>
<sequence length="512" mass="60373">MVDQILQRGDHGEECKRDFVLYIISTYIIGSMNGDCFFRILKSLVDVNQIVKVEFRGKRRKDRWFPMAIHWIIDAVEQRNEDEKEFPREYGRGKTIDRIDYQSIIREGIRKRGIRKPKAHRPVASTHGPPLAPQPLCSECGSEREPPMAGPNDPIEDEHFLNDPEFFDAYLTMEVVTITNVGLHILHFPDFRSWHPTLPECRIHTVISSPIKRTHTISSSPIYNDEQAYLVPNAINCTYICINSEELYNLNAHDKAYRLWIDKAVTASMIATDNHLENSILDVWFIIMNKNPLSRKTMRSSRFFFTTYVYTTILHAKKKKKTSFKYQEFYKVMQLETQRTTWLNLNTADLVSFSIFYRMCSPIHIYIKLYIVNIIDNLMLPENPSTRYDDWNNLLVCLPKHKSLLPNVETLLLKVSNPAWLTKSRRIYVKTDYQDNIILHDCEIYIMHHIETHYGDLQSWDHRFQKEEEPLLRTLRAKYVTCILLHSDNMLRDNTLRKAKLEAKARQQQQPY</sequence>
<dbReference type="OrthoDB" id="1749240at2759"/>
<organism evidence="2 3">
    <name type="scientific">Carnegiea gigantea</name>
    <dbReference type="NCBI Taxonomy" id="171969"/>
    <lineage>
        <taxon>Eukaryota</taxon>
        <taxon>Viridiplantae</taxon>
        <taxon>Streptophyta</taxon>
        <taxon>Embryophyta</taxon>
        <taxon>Tracheophyta</taxon>
        <taxon>Spermatophyta</taxon>
        <taxon>Magnoliopsida</taxon>
        <taxon>eudicotyledons</taxon>
        <taxon>Gunneridae</taxon>
        <taxon>Pentapetalae</taxon>
        <taxon>Caryophyllales</taxon>
        <taxon>Cactineae</taxon>
        <taxon>Cactaceae</taxon>
        <taxon>Cactoideae</taxon>
        <taxon>Echinocereeae</taxon>
        <taxon>Carnegiea</taxon>
    </lineage>
</organism>
<protein>
    <submittedName>
        <fullName evidence="2">Uncharacterized protein</fullName>
    </submittedName>
</protein>
<evidence type="ECO:0000256" key="1">
    <source>
        <dbReference type="SAM" id="MobiDB-lite"/>
    </source>
</evidence>
<comment type="caution">
    <text evidence="2">The sequence shown here is derived from an EMBL/GenBank/DDBJ whole genome shotgun (WGS) entry which is preliminary data.</text>
</comment>
<name>A0A9Q1QHR5_9CARY</name>
<dbReference type="EMBL" id="JAKOGI010000128">
    <property type="protein sequence ID" value="KAJ8443038.1"/>
    <property type="molecule type" value="Genomic_DNA"/>
</dbReference>
<dbReference type="Proteomes" id="UP001153076">
    <property type="component" value="Unassembled WGS sequence"/>
</dbReference>
<feature type="region of interest" description="Disordered" evidence="1">
    <location>
        <begin position="116"/>
        <end position="136"/>
    </location>
</feature>
<gene>
    <name evidence="2" type="ORF">Cgig2_030241</name>
</gene>